<feature type="region of interest" description="Disordered" evidence="1">
    <location>
        <begin position="16"/>
        <end position="50"/>
    </location>
</feature>
<dbReference type="EMBL" id="JAUDJE010000017">
    <property type="protein sequence ID" value="MDM9560895.1"/>
    <property type="molecule type" value="Genomic_DNA"/>
</dbReference>
<dbReference type="SMART" id="SM00530">
    <property type="entry name" value="HTH_XRE"/>
    <property type="match status" value="1"/>
</dbReference>
<proteinExistence type="predicted"/>
<dbReference type="CDD" id="cd00093">
    <property type="entry name" value="HTH_XRE"/>
    <property type="match status" value="1"/>
</dbReference>
<dbReference type="Gene3D" id="1.10.260.40">
    <property type="entry name" value="lambda repressor-like DNA-binding domains"/>
    <property type="match status" value="1"/>
</dbReference>
<evidence type="ECO:0000259" key="2">
    <source>
        <dbReference type="PROSITE" id="PS50943"/>
    </source>
</evidence>
<accession>A0ABT7W6S2</accession>
<evidence type="ECO:0000313" key="4">
    <source>
        <dbReference type="Proteomes" id="UP001175604"/>
    </source>
</evidence>
<dbReference type="Pfam" id="PF01381">
    <property type="entry name" value="HTH_3"/>
    <property type="match status" value="1"/>
</dbReference>
<dbReference type="SUPFAM" id="SSF47413">
    <property type="entry name" value="lambda repressor-like DNA-binding domains"/>
    <property type="match status" value="1"/>
</dbReference>
<dbReference type="InterPro" id="IPR010982">
    <property type="entry name" value="Lambda_DNA-bd_dom_sf"/>
</dbReference>
<dbReference type="PROSITE" id="PS50943">
    <property type="entry name" value="HTH_CROC1"/>
    <property type="match status" value="1"/>
</dbReference>
<evidence type="ECO:0000313" key="3">
    <source>
        <dbReference type="EMBL" id="MDM9560895.1"/>
    </source>
</evidence>
<organism evidence="3 4">
    <name type="scientific">Bordetella petrii</name>
    <dbReference type="NCBI Taxonomy" id="94624"/>
    <lineage>
        <taxon>Bacteria</taxon>
        <taxon>Pseudomonadati</taxon>
        <taxon>Pseudomonadota</taxon>
        <taxon>Betaproteobacteria</taxon>
        <taxon>Burkholderiales</taxon>
        <taxon>Alcaligenaceae</taxon>
        <taxon>Bordetella</taxon>
    </lineage>
</organism>
<comment type="caution">
    <text evidence="3">The sequence shown here is derived from an EMBL/GenBank/DDBJ whole genome shotgun (WGS) entry which is preliminary data.</text>
</comment>
<reference evidence="3" key="1">
    <citation type="submission" date="2023-06" db="EMBL/GenBank/DDBJ databases">
        <title>full genome analysis of Phenantherene degrader P3.</title>
        <authorList>
            <person name="Akbar A."/>
            <person name="Rahmeh R."/>
            <person name="Kishk M."/>
        </authorList>
    </citation>
    <scope>NUCLEOTIDE SEQUENCE</scope>
    <source>
        <strain evidence="3">P3</strain>
    </source>
</reference>
<feature type="compositionally biased region" description="Polar residues" evidence="1">
    <location>
        <begin position="27"/>
        <end position="38"/>
    </location>
</feature>
<dbReference type="InterPro" id="IPR001387">
    <property type="entry name" value="Cro/C1-type_HTH"/>
</dbReference>
<feature type="region of interest" description="Disordered" evidence="1">
    <location>
        <begin position="67"/>
        <end position="104"/>
    </location>
</feature>
<dbReference type="Proteomes" id="UP001175604">
    <property type="component" value="Unassembled WGS sequence"/>
</dbReference>
<protein>
    <submittedName>
        <fullName evidence="3">Helix-turn-helix transcriptional regulator</fullName>
    </submittedName>
</protein>
<name>A0ABT7W6S2_9BORD</name>
<evidence type="ECO:0000256" key="1">
    <source>
        <dbReference type="SAM" id="MobiDB-lite"/>
    </source>
</evidence>
<keyword evidence="4" id="KW-1185">Reference proteome</keyword>
<sequence>MKTFSDRLKYARTLRRHTQDSLARASGLSQSSIASYESGQRRSSRSSRKLASVLRIELDWLETGKGPMEKRDAYSLPGTSGPHVLTEPAGPAGPAGTQAPWPFPTVPPSLIQALSASDRNEVDKWLRMIVDGYLRGYADTKGRKRRGGA</sequence>
<dbReference type="RefSeq" id="WP_289786264.1">
    <property type="nucleotide sequence ID" value="NZ_JAUDJE010000017.1"/>
</dbReference>
<gene>
    <name evidence="3" type="ORF">QUC21_17795</name>
</gene>
<feature type="domain" description="HTH cro/C1-type" evidence="2">
    <location>
        <begin position="8"/>
        <end position="61"/>
    </location>
</feature>